<evidence type="ECO:0000313" key="2">
    <source>
        <dbReference type="Proteomes" id="UP001058074"/>
    </source>
</evidence>
<keyword evidence="2" id="KW-1185">Reference proteome</keyword>
<accession>A0ACB5RHX8</accession>
<proteinExistence type="predicted"/>
<sequence length="65" mass="7354">MSSKKKIVLIILMLGSLSVPEFKNVAKNIEFGRSKAIQTFEMTRMETLIDITPIKPAIKIYPNES</sequence>
<gene>
    <name evidence="1" type="ORF">rsdtw13_39600</name>
</gene>
<name>A0ACB5RHX8_9CLOT</name>
<dbReference type="Proteomes" id="UP001058074">
    <property type="component" value="Unassembled WGS sequence"/>
</dbReference>
<evidence type="ECO:0000313" key="1">
    <source>
        <dbReference type="EMBL" id="GKX68702.1"/>
    </source>
</evidence>
<organism evidence="1 2">
    <name type="scientific">Inconstantimicrobium mannanitabidum</name>
    <dbReference type="NCBI Taxonomy" id="1604901"/>
    <lineage>
        <taxon>Bacteria</taxon>
        <taxon>Bacillati</taxon>
        <taxon>Bacillota</taxon>
        <taxon>Clostridia</taxon>
        <taxon>Eubacteriales</taxon>
        <taxon>Clostridiaceae</taxon>
        <taxon>Inconstantimicrobium</taxon>
    </lineage>
</organism>
<comment type="caution">
    <text evidence="1">The sequence shown here is derived from an EMBL/GenBank/DDBJ whole genome shotgun (WGS) entry which is preliminary data.</text>
</comment>
<protein>
    <submittedName>
        <fullName evidence="1">Uncharacterized protein</fullName>
    </submittedName>
</protein>
<reference evidence="1" key="1">
    <citation type="journal article" date="2025" name="Int. J. Syst. Evol. Microbiol.">
        <title>Inconstantimicrobium mannanitabidum sp. nov., a novel member of the family Clostridiaceae isolated from anoxic soil under the treatment of reductive soil disinfestation.</title>
        <authorList>
            <person name="Ueki A."/>
            <person name="Tonouchi A."/>
            <person name="Honma S."/>
            <person name="Kaku N."/>
            <person name="Ueki K."/>
        </authorList>
    </citation>
    <scope>NUCLEOTIDE SEQUENCE</scope>
    <source>
        <strain evidence="1">TW13</strain>
    </source>
</reference>
<dbReference type="EMBL" id="BROD01000001">
    <property type="protein sequence ID" value="GKX68702.1"/>
    <property type="molecule type" value="Genomic_DNA"/>
</dbReference>